<dbReference type="RefSeq" id="WP_070249149.1">
    <property type="nucleotide sequence ID" value="NZ_LROM01000090.1"/>
</dbReference>
<dbReference type="PANTHER" id="PTHR35191:SF1">
    <property type="entry name" value="PROPHAGE SIDE TAIL FIBER PROTEIN HOMOLOG STFQ-RELATED"/>
    <property type="match status" value="1"/>
</dbReference>
<feature type="domain" description="SGNH hydrolase-type esterase" evidence="2">
    <location>
        <begin position="520"/>
        <end position="672"/>
    </location>
</feature>
<dbReference type="OrthoDB" id="9810174at2"/>
<dbReference type="Pfam" id="PF12571">
    <property type="entry name" value="Phage_tail_fib"/>
    <property type="match status" value="1"/>
</dbReference>
<dbReference type="InterPro" id="IPR022225">
    <property type="entry name" value="Phage_tail_fibre_N"/>
</dbReference>
<organism evidence="3 4">
    <name type="scientific">Duganella phyllosphaerae</name>
    <dbReference type="NCBI Taxonomy" id="762836"/>
    <lineage>
        <taxon>Bacteria</taxon>
        <taxon>Pseudomonadati</taxon>
        <taxon>Pseudomonadota</taxon>
        <taxon>Betaproteobacteria</taxon>
        <taxon>Burkholderiales</taxon>
        <taxon>Oxalobacteraceae</taxon>
        <taxon>Telluria group</taxon>
        <taxon>Duganella</taxon>
    </lineage>
</organism>
<dbReference type="AlphaFoldDB" id="A0A1E7WJE2"/>
<dbReference type="SUPFAM" id="SSF52266">
    <property type="entry name" value="SGNH hydrolase"/>
    <property type="match status" value="1"/>
</dbReference>
<gene>
    <name evidence="3" type="ORF">DUPY_29500</name>
</gene>
<protein>
    <submittedName>
        <fullName evidence="3">Uncharacterized protein</fullName>
    </submittedName>
</protein>
<accession>A0A1E7WJE2</accession>
<reference evidence="4" key="1">
    <citation type="journal article" date="2016" name="Front. Microbiol.">
        <title>Molecular Keys to the Janthinobacterium and Duganella spp. Interaction with the Plant Pathogen Fusarium graminearum.</title>
        <authorList>
            <person name="Haack F.S."/>
            <person name="Poehlein A."/>
            <person name="Kroger C."/>
            <person name="Voigt C.A."/>
            <person name="Piepenbring M."/>
            <person name="Bode H.B."/>
            <person name="Daniel R."/>
            <person name="Schafer W."/>
            <person name="Streit W.R."/>
        </authorList>
    </citation>
    <scope>NUCLEOTIDE SEQUENCE [LARGE SCALE GENOMIC DNA]</scope>
    <source>
        <strain evidence="4">T54</strain>
    </source>
</reference>
<dbReference type="Pfam" id="PF13472">
    <property type="entry name" value="Lipase_GDSL_2"/>
    <property type="match status" value="1"/>
</dbReference>
<keyword evidence="4" id="KW-1185">Reference proteome</keyword>
<dbReference type="GO" id="GO:0016788">
    <property type="term" value="F:hydrolase activity, acting on ester bonds"/>
    <property type="evidence" value="ECO:0007669"/>
    <property type="project" value="UniProtKB-ARBA"/>
</dbReference>
<dbReference type="EMBL" id="LROM01000090">
    <property type="protein sequence ID" value="OEZ98770.1"/>
    <property type="molecule type" value="Genomic_DNA"/>
</dbReference>
<dbReference type="InterPro" id="IPR051934">
    <property type="entry name" value="Phage_Tail_Fiber_Structural"/>
</dbReference>
<dbReference type="InterPro" id="IPR036514">
    <property type="entry name" value="SGNH_hydro_sf"/>
</dbReference>
<evidence type="ECO:0000259" key="1">
    <source>
        <dbReference type="Pfam" id="PF12571"/>
    </source>
</evidence>
<name>A0A1E7WJE2_9BURK</name>
<evidence type="ECO:0000313" key="3">
    <source>
        <dbReference type="EMBL" id="OEZ98770.1"/>
    </source>
</evidence>
<dbReference type="PANTHER" id="PTHR35191">
    <property type="entry name" value="PROPHAGE SIDE TAIL FIBER PROTEIN HOMOLOG STFQ-RELATED"/>
    <property type="match status" value="1"/>
</dbReference>
<dbReference type="Proteomes" id="UP000175989">
    <property type="component" value="Unassembled WGS sequence"/>
</dbReference>
<dbReference type="InterPro" id="IPR013830">
    <property type="entry name" value="SGNH_hydro"/>
</dbReference>
<feature type="domain" description="Phage tail fibre protein N-terminal" evidence="1">
    <location>
        <begin position="5"/>
        <end position="151"/>
    </location>
</feature>
<evidence type="ECO:0000259" key="2">
    <source>
        <dbReference type="Pfam" id="PF13472"/>
    </source>
</evidence>
<sequence length="834" mass="90164">MSQQEEYFAVLTAAGEAKDAAAKAGGKPLKFTTMDIGDGNGIVPTPDPAQTQLVNRVFQTKLNEVELDPLNSSQVIIEGIIPEQSGNFWVREVGIRDDDGDLVAVGNCAPSYKPVMAQGSARHQRIRMMLVVSSADTVQLQIDPGIVMATREYADQAGAKAEFIQVGSTVPIKVAEKLRQIVTMQDLGGAGDFDMNSQKGTNNFFKLVDFTRVYNDCPVVHFPFITGETNVYYFAYEFVYTFLRGALKVTADKGVKFYSSNVAFDCEIGEHIEVHSPFKMGMHYLDKGDTSFPQPLSKKKRFVGRGDLIKPMVRAVKPSADFRPLVLVWPGSNANGGSDLEVLGVSAAVTLSESAIIFNSPGTGAFDGAGMRLRVGQRLSARVVIPSGMGDFHPCVFARTAQGYYGIKTATGRTVVHEKEAGLPPMTDAWQKPADAYRQLHQSFDMAVAVVTVALLDAFTVQILVNGAVFYQRRTKEPVQEVFFGGYLAGPVNNCVWTDFYLQEGFERASTDLIGLYYIGDSRQAENTSCPARYCAQYLDGSLGARVIQYNNQAVGGHDSAAQLAILRQNGIPPGSTDVVIAWGTNDAQGQSSVDALYANTIEAINIAKAAHANVIVDVFPLWYTQDQAGPRGQKSLNYGLATPYRMALLKAAAATSVPVVDGLTEYGLLIANMVNPDLVPNLTMFDPLIPDNIHGNPTLGKLQGFAHAKTILGQRNLVAHDRVDWRAMPAVWTSANSVVNGFVATSAQYRVATDGDVEFASTYTIGGNRANGTIVQYMGRLLTPRAPVQFQVTTEKFETGYAVLGIDGTLKIYGLAASTGTTLTAISRLYATA</sequence>
<evidence type="ECO:0000313" key="4">
    <source>
        <dbReference type="Proteomes" id="UP000175989"/>
    </source>
</evidence>
<comment type="caution">
    <text evidence="3">The sequence shown here is derived from an EMBL/GenBank/DDBJ whole genome shotgun (WGS) entry which is preliminary data.</text>
</comment>
<proteinExistence type="predicted"/>
<dbReference type="Gene3D" id="3.40.50.1110">
    <property type="entry name" value="SGNH hydrolase"/>
    <property type="match status" value="1"/>
</dbReference>